<keyword evidence="2" id="KW-0949">S-adenosyl-L-methionine</keyword>
<dbReference type="GO" id="GO:0046872">
    <property type="term" value="F:metal ion binding"/>
    <property type="evidence" value="ECO:0007669"/>
    <property type="project" value="UniProtKB-KW"/>
</dbReference>
<dbReference type="CDD" id="cd01335">
    <property type="entry name" value="Radical_SAM"/>
    <property type="match status" value="1"/>
</dbReference>
<dbReference type="InterPro" id="IPR006638">
    <property type="entry name" value="Elp3/MiaA/NifB-like_rSAM"/>
</dbReference>
<evidence type="ECO:0000256" key="2">
    <source>
        <dbReference type="ARBA" id="ARBA00022691"/>
    </source>
</evidence>
<sequence>MLLNFLLFEPDEKHEYYSGINQGVAILIQIAKDNGHETKVYSLDPKKLDILEDIELELNSYFLISTYSFARDTIKKAIAVLNKRGFMNVILGGPHFTFAPEDFYDVDFLWGIRGEAELIFEDFLNWRIDITTKGVVYRENDTYVDNGIADPIEEIERFKPFIYKELQGKAKNLIGAEILTSRGCPYSCSYCLNSAYNNEYGRCLLRRKSPEKVINEILDYPYEYDIVGFHDDVFSLDKDWLKEFLSLYKRFINKRFWCNIHVLSIDQEIVNMLKEGGCERVHIGVESGSEKIRHLMKREHMTNSDIISVFDMFRQSKIKTVSFNIIGFPGETEEDIKKTIELNKEIRPDWILVSRFQAYPGTDYYKKESEFLQNYYKSNGNDLYSKYHDDFVSLVRAK</sequence>
<gene>
    <name evidence="7" type="ORF">C0601_10885</name>
</gene>
<dbReference type="InterPro" id="IPR023404">
    <property type="entry name" value="rSAM_horseshoe"/>
</dbReference>
<evidence type="ECO:0000256" key="5">
    <source>
        <dbReference type="ARBA" id="ARBA00023014"/>
    </source>
</evidence>
<dbReference type="PANTHER" id="PTHR43409">
    <property type="entry name" value="ANAEROBIC MAGNESIUM-PROTOPORPHYRIN IX MONOMETHYL ESTER CYCLASE-RELATED"/>
    <property type="match status" value="1"/>
</dbReference>
<dbReference type="SUPFAM" id="SSF102114">
    <property type="entry name" value="Radical SAM enzymes"/>
    <property type="match status" value="1"/>
</dbReference>
<reference evidence="7 8" key="1">
    <citation type="submission" date="2017-11" db="EMBL/GenBank/DDBJ databases">
        <title>Genome-resolved metagenomics identifies genetic mobility, metabolic interactions, and unexpected diversity in perchlorate-reducing communities.</title>
        <authorList>
            <person name="Barnum T.P."/>
            <person name="Figueroa I.A."/>
            <person name="Carlstrom C.I."/>
            <person name="Lucas L.N."/>
            <person name="Engelbrektson A.L."/>
            <person name="Coates J.D."/>
        </authorList>
    </citation>
    <scope>NUCLEOTIDE SEQUENCE [LARGE SCALE GENOMIC DNA]</scope>
    <source>
        <strain evidence="7">BM706</strain>
    </source>
</reference>
<dbReference type="InterPro" id="IPR058240">
    <property type="entry name" value="rSAM_sf"/>
</dbReference>
<keyword evidence="4" id="KW-0408">Iron</keyword>
<comment type="caution">
    <text evidence="7">The sequence shown here is derived from an EMBL/GenBank/DDBJ whole genome shotgun (WGS) entry which is preliminary data.</text>
</comment>
<dbReference type="InterPro" id="IPR007197">
    <property type="entry name" value="rSAM"/>
</dbReference>
<dbReference type="Gene3D" id="3.80.30.20">
    <property type="entry name" value="tm_1862 like domain"/>
    <property type="match status" value="1"/>
</dbReference>
<evidence type="ECO:0000259" key="6">
    <source>
        <dbReference type="PROSITE" id="PS51918"/>
    </source>
</evidence>
<dbReference type="Proteomes" id="UP000234857">
    <property type="component" value="Unassembled WGS sequence"/>
</dbReference>
<dbReference type="GO" id="GO:0003824">
    <property type="term" value="F:catalytic activity"/>
    <property type="evidence" value="ECO:0007669"/>
    <property type="project" value="InterPro"/>
</dbReference>
<dbReference type="SMART" id="SM00729">
    <property type="entry name" value="Elp3"/>
    <property type="match status" value="1"/>
</dbReference>
<dbReference type="InterPro" id="IPR051198">
    <property type="entry name" value="BchE-like"/>
</dbReference>
<dbReference type="SFLD" id="SFLDG01123">
    <property type="entry name" value="methyltransferase_(Class_B)"/>
    <property type="match status" value="1"/>
</dbReference>
<dbReference type="InterPro" id="IPR034466">
    <property type="entry name" value="Methyltransferase_Class_B"/>
</dbReference>
<dbReference type="GO" id="GO:0051539">
    <property type="term" value="F:4 iron, 4 sulfur cluster binding"/>
    <property type="evidence" value="ECO:0007669"/>
    <property type="project" value="UniProtKB-KW"/>
</dbReference>
<comment type="cofactor">
    <cofactor evidence="1">
        <name>[4Fe-4S] cluster</name>
        <dbReference type="ChEBI" id="CHEBI:49883"/>
    </cofactor>
</comment>
<dbReference type="SFLD" id="SFLDG01082">
    <property type="entry name" value="B12-binding_domain_containing"/>
    <property type="match status" value="1"/>
</dbReference>
<name>A0A2N5ZBR2_MUIH1</name>
<accession>A0A2N5ZBR2</accession>
<evidence type="ECO:0000256" key="4">
    <source>
        <dbReference type="ARBA" id="ARBA00023004"/>
    </source>
</evidence>
<dbReference type="Pfam" id="PF02310">
    <property type="entry name" value="B12-binding"/>
    <property type="match status" value="1"/>
</dbReference>
<dbReference type="EMBL" id="PKTG01000122">
    <property type="protein sequence ID" value="PLX16121.1"/>
    <property type="molecule type" value="Genomic_DNA"/>
</dbReference>
<dbReference type="InterPro" id="IPR006158">
    <property type="entry name" value="Cobalamin-bd"/>
</dbReference>
<keyword evidence="5" id="KW-0411">Iron-sulfur</keyword>
<dbReference type="GO" id="GO:0031419">
    <property type="term" value="F:cobalamin binding"/>
    <property type="evidence" value="ECO:0007669"/>
    <property type="project" value="InterPro"/>
</dbReference>
<dbReference type="PROSITE" id="PS51918">
    <property type="entry name" value="RADICAL_SAM"/>
    <property type="match status" value="1"/>
</dbReference>
<evidence type="ECO:0000313" key="8">
    <source>
        <dbReference type="Proteomes" id="UP000234857"/>
    </source>
</evidence>
<evidence type="ECO:0000256" key="3">
    <source>
        <dbReference type="ARBA" id="ARBA00022723"/>
    </source>
</evidence>
<evidence type="ECO:0000256" key="1">
    <source>
        <dbReference type="ARBA" id="ARBA00001966"/>
    </source>
</evidence>
<feature type="domain" description="Radical SAM core" evidence="6">
    <location>
        <begin position="170"/>
        <end position="396"/>
    </location>
</feature>
<dbReference type="Pfam" id="PF04055">
    <property type="entry name" value="Radical_SAM"/>
    <property type="match status" value="1"/>
</dbReference>
<dbReference type="SFLD" id="SFLDS00029">
    <property type="entry name" value="Radical_SAM"/>
    <property type="match status" value="1"/>
</dbReference>
<organism evidence="7 8">
    <name type="scientific">Muiribacterium halophilum</name>
    <dbReference type="NCBI Taxonomy" id="2053465"/>
    <lineage>
        <taxon>Bacteria</taxon>
        <taxon>Candidatus Muiribacteriota</taxon>
        <taxon>Candidatus Muiribacteriia</taxon>
        <taxon>Candidatus Muiribacteriales</taxon>
        <taxon>Candidatus Muiribacteriaceae</taxon>
        <taxon>Candidatus Muiribacterium</taxon>
    </lineage>
</organism>
<dbReference type="AlphaFoldDB" id="A0A2N5ZBR2"/>
<protein>
    <recommendedName>
        <fullName evidence="6">Radical SAM core domain-containing protein</fullName>
    </recommendedName>
</protein>
<dbReference type="Gene3D" id="3.40.50.280">
    <property type="entry name" value="Cobalamin-binding domain"/>
    <property type="match status" value="1"/>
</dbReference>
<proteinExistence type="predicted"/>
<keyword evidence="3" id="KW-0479">Metal-binding</keyword>
<evidence type="ECO:0000313" key="7">
    <source>
        <dbReference type="EMBL" id="PLX16121.1"/>
    </source>
</evidence>